<protein>
    <submittedName>
        <fullName evidence="2">Uncharacterized protein</fullName>
    </submittedName>
</protein>
<proteinExistence type="predicted"/>
<sequence>MKSQKTLLKVPKNLTPMLLPSLIPLKRRSLLMTSREETFDISEDKTLVQQKTLTMEDFKSHVESKAGETQPVDTPDEVVETNAIIEDNIKSDDTVSEEIFNKGGEIIHLGQEVEIGEQAMEEVVDNNVTQFDEKSGVGAVALTEINTTQDTTMTQETTGELSESADLSQNQLQDDSETQTQSMSLQDTQTQDTQTQSVCTSIEDNQPPVLYFDLPKRPELTESERMMCRMDTMSICSAPNTFDVQQEIEAKQELEIKSSTENKEVKDILQMEDLLELPAPLPVNDLPSSPITVETPNRTTELLNNTLDISPINSRHSSDTDSPIENSSCIKRNLKHEMEQLDKVEKESENIQSSPQQLGNRNRESEGIEIMEELNRNQDLPNTAQDIINILEGTALNENHEICETEVGQEVEKISPEVPQQIEEAQVKTSEAIPDQTSEVMQQIELAEIVENLETLVPAQNQQNEAVTQIDDNLNHVDVIKPPKENHGIQERASKLLHTINVTSPGSYKFFMKKRGNLSISERMSESENIETEPSLEMTNPLILRKDKPIYPKLVECKDNVMIIVKRVTSPMFVNTLMNKLKNKDIKTVGDLAKQSEMEINRFPFKVPGVTEELTKIVLTSLDKQQLIAFIRSNYELEPKDILEQKDFKSAIKHITETISLPSVFEILTESVENSESESVYFDCMIKHSIDKRPLKDLLENRPLNDIKTALSESVSSNVFNREEVIENCLLPLIENPDDISGYLNRISVVQLGDIVIKRLQTTDLKQFLDQLVEAHGGRNVVTSLNNDLFKYVESSNEIIDLFKHCINIQNEQRQSEVMVELFRFISSKLDLSTLLQLHVDLLKRIPNFIHSDTSN</sequence>
<name>A0ABQ9IX48_9CUCU</name>
<reference evidence="2" key="1">
    <citation type="journal article" date="2023" name="Insect Mol. Biol.">
        <title>Genome sequencing provides insights into the evolution of gene families encoding plant cell wall-degrading enzymes in longhorned beetles.</title>
        <authorList>
            <person name="Shin N.R."/>
            <person name="Okamura Y."/>
            <person name="Kirsch R."/>
            <person name="Pauchet Y."/>
        </authorList>
    </citation>
    <scope>NUCLEOTIDE SEQUENCE</scope>
    <source>
        <strain evidence="2">MMC_N1</strain>
    </source>
</reference>
<feature type="compositionally biased region" description="Polar residues" evidence="1">
    <location>
        <begin position="350"/>
        <end position="360"/>
    </location>
</feature>
<feature type="region of interest" description="Disordered" evidence="1">
    <location>
        <begin position="308"/>
        <end position="327"/>
    </location>
</feature>
<dbReference type="Proteomes" id="UP001162164">
    <property type="component" value="Unassembled WGS sequence"/>
</dbReference>
<evidence type="ECO:0000313" key="3">
    <source>
        <dbReference type="Proteomes" id="UP001162164"/>
    </source>
</evidence>
<keyword evidence="3" id="KW-1185">Reference proteome</keyword>
<dbReference type="CDD" id="cd14267">
    <property type="entry name" value="Rif1_CTD_C-II_like"/>
    <property type="match status" value="1"/>
</dbReference>
<feature type="compositionally biased region" description="Low complexity" evidence="1">
    <location>
        <begin position="178"/>
        <end position="198"/>
    </location>
</feature>
<feature type="region of interest" description="Disordered" evidence="1">
    <location>
        <begin position="148"/>
        <end position="198"/>
    </location>
</feature>
<evidence type="ECO:0000313" key="2">
    <source>
        <dbReference type="EMBL" id="KAJ8968145.1"/>
    </source>
</evidence>
<evidence type="ECO:0000256" key="1">
    <source>
        <dbReference type="SAM" id="MobiDB-lite"/>
    </source>
</evidence>
<dbReference type="EMBL" id="JAPWTJ010002051">
    <property type="protein sequence ID" value="KAJ8968145.1"/>
    <property type="molecule type" value="Genomic_DNA"/>
</dbReference>
<organism evidence="2 3">
    <name type="scientific">Molorchus minor</name>
    <dbReference type="NCBI Taxonomy" id="1323400"/>
    <lineage>
        <taxon>Eukaryota</taxon>
        <taxon>Metazoa</taxon>
        <taxon>Ecdysozoa</taxon>
        <taxon>Arthropoda</taxon>
        <taxon>Hexapoda</taxon>
        <taxon>Insecta</taxon>
        <taxon>Pterygota</taxon>
        <taxon>Neoptera</taxon>
        <taxon>Endopterygota</taxon>
        <taxon>Coleoptera</taxon>
        <taxon>Polyphaga</taxon>
        <taxon>Cucujiformia</taxon>
        <taxon>Chrysomeloidea</taxon>
        <taxon>Cerambycidae</taxon>
        <taxon>Lamiinae</taxon>
        <taxon>Monochamini</taxon>
        <taxon>Molorchus</taxon>
    </lineage>
</organism>
<feature type="compositionally biased region" description="Polar residues" evidence="1">
    <location>
        <begin position="159"/>
        <end position="173"/>
    </location>
</feature>
<accession>A0ABQ9IX48</accession>
<comment type="caution">
    <text evidence="2">The sequence shown here is derived from an EMBL/GenBank/DDBJ whole genome shotgun (WGS) entry which is preliminary data.</text>
</comment>
<feature type="region of interest" description="Disordered" evidence="1">
    <location>
        <begin position="342"/>
        <end position="363"/>
    </location>
</feature>
<feature type="compositionally biased region" description="Low complexity" evidence="1">
    <location>
        <begin position="148"/>
        <end position="158"/>
    </location>
</feature>
<gene>
    <name evidence="2" type="ORF">NQ317_011589</name>
</gene>